<dbReference type="EMBL" id="JBHUDI010000005">
    <property type="protein sequence ID" value="MFD1564043.1"/>
    <property type="molecule type" value="Genomic_DNA"/>
</dbReference>
<evidence type="ECO:0000259" key="1">
    <source>
        <dbReference type="Pfam" id="PF01494"/>
    </source>
</evidence>
<feature type="domain" description="FAD-binding" evidence="1">
    <location>
        <begin position="21"/>
        <end position="361"/>
    </location>
</feature>
<dbReference type="Gene3D" id="3.30.9.100">
    <property type="match status" value="1"/>
</dbReference>
<dbReference type="RefSeq" id="WP_390287168.1">
    <property type="nucleotide sequence ID" value="NZ_JBHUDI010000005.1"/>
</dbReference>
<dbReference type="Pfam" id="PF01494">
    <property type="entry name" value="FAD_binding_3"/>
    <property type="match status" value="1"/>
</dbReference>
<evidence type="ECO:0000313" key="2">
    <source>
        <dbReference type="EMBL" id="MFD1564043.1"/>
    </source>
</evidence>
<dbReference type="InterPro" id="IPR002938">
    <property type="entry name" value="FAD-bd"/>
</dbReference>
<dbReference type="PANTHER" id="PTHR43422">
    <property type="entry name" value="THIAMINE THIAZOLE SYNTHASE"/>
    <property type="match status" value="1"/>
</dbReference>
<dbReference type="InterPro" id="IPR036188">
    <property type="entry name" value="FAD/NAD-bd_sf"/>
</dbReference>
<reference evidence="2 3" key="1">
    <citation type="journal article" date="2019" name="Int. J. Syst. Evol. Microbiol.">
        <title>The Global Catalogue of Microorganisms (GCM) 10K type strain sequencing project: providing services to taxonomists for standard genome sequencing and annotation.</title>
        <authorList>
            <consortium name="The Broad Institute Genomics Platform"/>
            <consortium name="The Broad Institute Genome Sequencing Center for Infectious Disease"/>
            <person name="Wu L."/>
            <person name="Ma J."/>
        </authorList>
    </citation>
    <scope>NUCLEOTIDE SEQUENCE [LARGE SCALE GENOMIC DNA]</scope>
    <source>
        <strain evidence="2 3">CGMCC 1.12230</strain>
    </source>
</reference>
<dbReference type="Proteomes" id="UP001597076">
    <property type="component" value="Unassembled WGS sequence"/>
</dbReference>
<sequence>MTLANIARYDERRAPSLGQRAVVVGGSVAGLCAARVLYDSFAEVVVLERDTFPSTPAAREGAPQTSQPHALLEAGRTTLEDFFPGFGNAVQSAGGLQLDMTKDFVWYDQGGAVTEAAADLPALYASRPLFEHVIRERLQEFSEVQLRGGCHVLGYEHDAETERVTGVRFRDEDGQETILEATLVVDATGRQSRTPTWLETHGYPVPDVDTVEIDVTYSTVRIERPPDVRGGVLIAPEPHRPRGAAMLPIEDGQWEVLLQGLHGEQAPADRETFIEWAEALPRDEIGRRLREQEWVSESTRYPFPASVRRHYSSLDRFPKGLVVTGDAIASFNPIYGQGMSVAALDALALHHELAAGLAGLGPRFFRRTDAIIDEAWRIAVGKDFVFDRTTGPKPFGTDLFNKYVARLLRRAHDDGTLTEAFFRVFRLERSATSLLHPSVVWRVFRPRFGSATSSSENESTSYSTGD</sequence>
<evidence type="ECO:0000313" key="3">
    <source>
        <dbReference type="Proteomes" id="UP001597076"/>
    </source>
</evidence>
<comment type="caution">
    <text evidence="2">The sequence shown here is derived from an EMBL/GenBank/DDBJ whole genome shotgun (WGS) entry which is preliminary data.</text>
</comment>
<protein>
    <submittedName>
        <fullName evidence="2">FAD-dependent oxidoreductase</fullName>
    </submittedName>
</protein>
<dbReference type="PANTHER" id="PTHR43422:SF3">
    <property type="entry name" value="THIAMINE THIAZOLE SYNTHASE"/>
    <property type="match status" value="1"/>
</dbReference>
<dbReference type="AlphaFoldDB" id="A0ABD6BIQ2"/>
<proteinExistence type="predicted"/>
<name>A0ABD6BIQ2_9EURY</name>
<gene>
    <name evidence="2" type="ORF">ACFR99_10825</name>
</gene>
<dbReference type="Gene3D" id="3.50.50.60">
    <property type="entry name" value="FAD/NAD(P)-binding domain"/>
    <property type="match status" value="1"/>
</dbReference>
<accession>A0ABD6BIQ2</accession>
<organism evidence="2 3">
    <name type="scientific">Haloarchaeobius amylolyticus</name>
    <dbReference type="NCBI Taxonomy" id="1198296"/>
    <lineage>
        <taxon>Archaea</taxon>
        <taxon>Methanobacteriati</taxon>
        <taxon>Methanobacteriota</taxon>
        <taxon>Stenosarchaea group</taxon>
        <taxon>Halobacteria</taxon>
        <taxon>Halobacteriales</taxon>
        <taxon>Halorubellaceae</taxon>
        <taxon>Haloarchaeobius</taxon>
    </lineage>
</organism>
<keyword evidence="3" id="KW-1185">Reference proteome</keyword>
<dbReference type="SUPFAM" id="SSF51905">
    <property type="entry name" value="FAD/NAD(P)-binding domain"/>
    <property type="match status" value="1"/>
</dbReference>